<sequence>MIRGTLNFFPLKDDSKSNRKRVLTRHTETFYANQASNKTPEMDSSFDTGILLSLPDRALVVKLFCKNGESTTIALRKFRNAIVVDSVAVVQ</sequence>
<organism evidence="1 2">
    <name type="scientific">Araneus ventricosus</name>
    <name type="common">Orbweaver spider</name>
    <name type="synonym">Epeira ventricosa</name>
    <dbReference type="NCBI Taxonomy" id="182803"/>
    <lineage>
        <taxon>Eukaryota</taxon>
        <taxon>Metazoa</taxon>
        <taxon>Ecdysozoa</taxon>
        <taxon>Arthropoda</taxon>
        <taxon>Chelicerata</taxon>
        <taxon>Arachnida</taxon>
        <taxon>Araneae</taxon>
        <taxon>Araneomorphae</taxon>
        <taxon>Entelegynae</taxon>
        <taxon>Araneoidea</taxon>
        <taxon>Araneidae</taxon>
        <taxon>Araneus</taxon>
    </lineage>
</organism>
<evidence type="ECO:0000313" key="2">
    <source>
        <dbReference type="Proteomes" id="UP000499080"/>
    </source>
</evidence>
<dbReference type="Proteomes" id="UP000499080">
    <property type="component" value="Unassembled WGS sequence"/>
</dbReference>
<proteinExistence type="predicted"/>
<keyword evidence="2" id="KW-1185">Reference proteome</keyword>
<protein>
    <submittedName>
        <fullName evidence="1">Uncharacterized protein</fullName>
    </submittedName>
</protein>
<name>A0A4Y2P4C3_ARAVE</name>
<gene>
    <name evidence="1" type="ORF">AVEN_265279_1</name>
</gene>
<dbReference type="AlphaFoldDB" id="A0A4Y2P4C3"/>
<accession>A0A4Y2P4C3</accession>
<reference evidence="1 2" key="1">
    <citation type="journal article" date="2019" name="Sci. Rep.">
        <title>Orb-weaving spider Araneus ventricosus genome elucidates the spidroin gene catalogue.</title>
        <authorList>
            <person name="Kono N."/>
            <person name="Nakamura H."/>
            <person name="Ohtoshi R."/>
            <person name="Moran D.A.P."/>
            <person name="Shinohara A."/>
            <person name="Yoshida Y."/>
            <person name="Fujiwara M."/>
            <person name="Mori M."/>
            <person name="Tomita M."/>
            <person name="Arakawa K."/>
        </authorList>
    </citation>
    <scope>NUCLEOTIDE SEQUENCE [LARGE SCALE GENOMIC DNA]</scope>
</reference>
<evidence type="ECO:0000313" key="1">
    <source>
        <dbReference type="EMBL" id="GBN44856.1"/>
    </source>
</evidence>
<comment type="caution">
    <text evidence="1">The sequence shown here is derived from an EMBL/GenBank/DDBJ whole genome shotgun (WGS) entry which is preliminary data.</text>
</comment>
<dbReference type="EMBL" id="BGPR01010205">
    <property type="protein sequence ID" value="GBN44856.1"/>
    <property type="molecule type" value="Genomic_DNA"/>
</dbReference>